<name>A0AAV1S9U2_9ROSI</name>
<proteinExistence type="predicted"/>
<protein>
    <submittedName>
        <fullName evidence="1">Uncharacterized protein</fullName>
    </submittedName>
</protein>
<evidence type="ECO:0000313" key="1">
    <source>
        <dbReference type="EMBL" id="CAK7347715.1"/>
    </source>
</evidence>
<sequence>MERRGGEEAVNILLLLVDELERKQEDLIIISSKLISQQHPKSGNNIRPEGSLLLVVKGVDYRFSLLNAKTKRPESRKNKNFFFRSSVHESYFIQRPYSRPTDSSCGWAQNQAEKRESAWTGILSTHCRIVTATCNFGDSEFSSLAFNFSRLYLGEEEG</sequence>
<accession>A0AAV1S9U2</accession>
<dbReference type="EMBL" id="CAWUPB010001173">
    <property type="protein sequence ID" value="CAK7347715.1"/>
    <property type="molecule type" value="Genomic_DNA"/>
</dbReference>
<dbReference type="AlphaFoldDB" id="A0AAV1S9U2"/>
<dbReference type="Proteomes" id="UP001314170">
    <property type="component" value="Unassembled WGS sequence"/>
</dbReference>
<keyword evidence="2" id="KW-1185">Reference proteome</keyword>
<comment type="caution">
    <text evidence="1">The sequence shown here is derived from an EMBL/GenBank/DDBJ whole genome shotgun (WGS) entry which is preliminary data.</text>
</comment>
<evidence type="ECO:0000313" key="2">
    <source>
        <dbReference type="Proteomes" id="UP001314170"/>
    </source>
</evidence>
<organism evidence="1 2">
    <name type="scientific">Dovyalis caffra</name>
    <dbReference type="NCBI Taxonomy" id="77055"/>
    <lineage>
        <taxon>Eukaryota</taxon>
        <taxon>Viridiplantae</taxon>
        <taxon>Streptophyta</taxon>
        <taxon>Embryophyta</taxon>
        <taxon>Tracheophyta</taxon>
        <taxon>Spermatophyta</taxon>
        <taxon>Magnoliopsida</taxon>
        <taxon>eudicotyledons</taxon>
        <taxon>Gunneridae</taxon>
        <taxon>Pentapetalae</taxon>
        <taxon>rosids</taxon>
        <taxon>fabids</taxon>
        <taxon>Malpighiales</taxon>
        <taxon>Salicaceae</taxon>
        <taxon>Flacourtieae</taxon>
        <taxon>Dovyalis</taxon>
    </lineage>
</organism>
<reference evidence="1 2" key="1">
    <citation type="submission" date="2024-01" db="EMBL/GenBank/DDBJ databases">
        <authorList>
            <person name="Waweru B."/>
        </authorList>
    </citation>
    <scope>NUCLEOTIDE SEQUENCE [LARGE SCALE GENOMIC DNA]</scope>
</reference>
<gene>
    <name evidence="1" type="ORF">DCAF_LOCUS20403</name>
</gene>